<evidence type="ECO:0000259" key="3">
    <source>
        <dbReference type="Pfam" id="PF20239"/>
    </source>
</evidence>
<feature type="domain" description="RNA polymerase sigma-70 region 2" evidence="1">
    <location>
        <begin position="25"/>
        <end position="85"/>
    </location>
</feature>
<accession>A0ABY4X0Q3</accession>
<evidence type="ECO:0000259" key="1">
    <source>
        <dbReference type="Pfam" id="PF04542"/>
    </source>
</evidence>
<keyword evidence="5" id="KW-1185">Reference proteome</keyword>
<dbReference type="InterPro" id="IPR013324">
    <property type="entry name" value="RNA_pol_sigma_r3/r4-like"/>
</dbReference>
<dbReference type="Gene3D" id="1.10.1740.10">
    <property type="match status" value="1"/>
</dbReference>
<proteinExistence type="predicted"/>
<evidence type="ECO:0000259" key="2">
    <source>
        <dbReference type="Pfam" id="PF08281"/>
    </source>
</evidence>
<dbReference type="SUPFAM" id="SSF88946">
    <property type="entry name" value="Sigma2 domain of RNA polymerase sigma factors"/>
    <property type="match status" value="1"/>
</dbReference>
<dbReference type="InterPro" id="IPR013325">
    <property type="entry name" value="RNA_pol_sigma_r2"/>
</dbReference>
<gene>
    <name evidence="4" type="ORF">K6Q96_24250</name>
</gene>
<dbReference type="InterPro" id="IPR036388">
    <property type="entry name" value="WH-like_DNA-bd_sf"/>
</dbReference>
<feature type="domain" description="RNA polymerase sigma factor 70 region 4 type 2" evidence="2">
    <location>
        <begin position="120"/>
        <end position="171"/>
    </location>
</feature>
<dbReference type="Pfam" id="PF08281">
    <property type="entry name" value="Sigma70_r4_2"/>
    <property type="match status" value="1"/>
</dbReference>
<feature type="domain" description="DUF6596" evidence="3">
    <location>
        <begin position="189"/>
        <end position="286"/>
    </location>
</feature>
<dbReference type="Pfam" id="PF20239">
    <property type="entry name" value="DUF6596"/>
    <property type="match status" value="1"/>
</dbReference>
<dbReference type="InterPro" id="IPR011990">
    <property type="entry name" value="TPR-like_helical_dom_sf"/>
</dbReference>
<dbReference type="PANTHER" id="PTHR47756:SF2">
    <property type="entry name" value="BLL6612 PROTEIN"/>
    <property type="match status" value="1"/>
</dbReference>
<dbReference type="PANTHER" id="PTHR47756">
    <property type="entry name" value="BLL6612 PROTEIN-RELATED"/>
    <property type="match status" value="1"/>
</dbReference>
<name>A0ABY4X0Q3_9GAMM</name>
<organism evidence="4 5">
    <name type="scientific">Grimontia kaedaensis</name>
    <dbReference type="NCBI Taxonomy" id="2872157"/>
    <lineage>
        <taxon>Bacteria</taxon>
        <taxon>Pseudomonadati</taxon>
        <taxon>Pseudomonadota</taxon>
        <taxon>Gammaproteobacteria</taxon>
        <taxon>Vibrionales</taxon>
        <taxon>Vibrionaceae</taxon>
        <taxon>Grimontia</taxon>
    </lineage>
</organism>
<sequence length="414" mass="46347">MENNAPKAIAVGHLIDEVLRRDRGRILSGLIARLGNFQLGEDALQEASISALKHWSRDGVPQDPVAWLMKVGLNKGIDQIRSSQREAQRKTDLDLVAQDAQEQAGVDVAEVIPDERLRLIFTCCHPALEEKSRVALTLRTVCHLTTREIAAAFLDNEQTMGQRLSRAKAKIRSKGISFSVPEKGIWTDRLDTVLSTIYLIFTTGYVTEDKGPRYLCEEGIFLMRLLHNLCPNDPEIEGALALMLLTDARRGARIDAEGILVPVEAQNETLWLSDAVTEAIGILENAIERGQSGPFQIKAAITDCHMMRPKPDWLQIAFLYRSLWHFEPTPVVALNWSVAMAEAGQPELALQKMDELKPKLKNYQPWYAARAHVLEKLGEFSGAHEAYLQAIKTAPHDASRKLLERKVRALHQSC</sequence>
<dbReference type="SUPFAM" id="SSF48452">
    <property type="entry name" value="TPR-like"/>
    <property type="match status" value="1"/>
</dbReference>
<dbReference type="Gene3D" id="1.10.10.10">
    <property type="entry name" value="Winged helix-like DNA-binding domain superfamily/Winged helix DNA-binding domain"/>
    <property type="match status" value="1"/>
</dbReference>
<dbReference type="InterPro" id="IPR013249">
    <property type="entry name" value="RNA_pol_sigma70_r4_t2"/>
</dbReference>
<protein>
    <submittedName>
        <fullName evidence="4">RNA polymerase</fullName>
    </submittedName>
</protein>
<dbReference type="Gene3D" id="1.25.40.10">
    <property type="entry name" value="Tetratricopeptide repeat domain"/>
    <property type="match status" value="1"/>
</dbReference>
<dbReference type="InterPro" id="IPR046531">
    <property type="entry name" value="DUF6596"/>
</dbReference>
<evidence type="ECO:0000313" key="5">
    <source>
        <dbReference type="Proteomes" id="UP001056255"/>
    </source>
</evidence>
<dbReference type="RefSeq" id="WP_251880997.1">
    <property type="nucleotide sequence ID" value="NZ_CP082276.1"/>
</dbReference>
<dbReference type="SUPFAM" id="SSF88659">
    <property type="entry name" value="Sigma3 and sigma4 domains of RNA polymerase sigma factors"/>
    <property type="match status" value="1"/>
</dbReference>
<dbReference type="Pfam" id="PF04542">
    <property type="entry name" value="Sigma70_r2"/>
    <property type="match status" value="1"/>
</dbReference>
<dbReference type="EMBL" id="CP082276">
    <property type="protein sequence ID" value="USH04817.1"/>
    <property type="molecule type" value="Genomic_DNA"/>
</dbReference>
<reference evidence="4" key="1">
    <citation type="submission" date="2021-08" db="EMBL/GenBank/DDBJ databases">
        <authorList>
            <person name="Sakaguchi M."/>
            <person name="Kikuchi T."/>
            <person name="Urbanczyk H."/>
        </authorList>
    </citation>
    <scope>NUCLEOTIDE SEQUENCE</scope>
    <source>
        <strain evidence="4">020920N</strain>
    </source>
</reference>
<evidence type="ECO:0000313" key="4">
    <source>
        <dbReference type="EMBL" id="USH04817.1"/>
    </source>
</evidence>
<dbReference type="Proteomes" id="UP001056255">
    <property type="component" value="Chromosome II"/>
</dbReference>
<dbReference type="InterPro" id="IPR007627">
    <property type="entry name" value="RNA_pol_sigma70_r2"/>
</dbReference>